<name>A0A521FMA5_9RHOB</name>
<evidence type="ECO:0000313" key="2">
    <source>
        <dbReference type="Proteomes" id="UP000319555"/>
    </source>
</evidence>
<keyword evidence="2" id="KW-1185">Reference proteome</keyword>
<dbReference type="EMBL" id="FXTE01000031">
    <property type="protein sequence ID" value="SMO96591.1"/>
    <property type="molecule type" value="Genomic_DNA"/>
</dbReference>
<organism evidence="1 2">
    <name type="scientific">Ruegeria faecimaris</name>
    <dbReference type="NCBI Taxonomy" id="686389"/>
    <lineage>
        <taxon>Bacteria</taxon>
        <taxon>Pseudomonadati</taxon>
        <taxon>Pseudomonadota</taxon>
        <taxon>Alphaproteobacteria</taxon>
        <taxon>Rhodobacterales</taxon>
        <taxon>Roseobacteraceae</taxon>
        <taxon>Ruegeria</taxon>
    </lineage>
</organism>
<dbReference type="AlphaFoldDB" id="A0A521FMA5"/>
<evidence type="ECO:0000313" key="1">
    <source>
        <dbReference type="EMBL" id="SMO96591.1"/>
    </source>
</evidence>
<dbReference type="Proteomes" id="UP000319555">
    <property type="component" value="Unassembled WGS sequence"/>
</dbReference>
<reference evidence="1 2" key="1">
    <citation type="submission" date="2017-05" db="EMBL/GenBank/DDBJ databases">
        <authorList>
            <person name="Varghese N."/>
            <person name="Submissions S."/>
        </authorList>
    </citation>
    <scope>NUCLEOTIDE SEQUENCE [LARGE SCALE GENOMIC DNA]</scope>
    <source>
        <strain evidence="1 2">DSM 28009</strain>
    </source>
</reference>
<accession>A0A521FMA5</accession>
<proteinExistence type="predicted"/>
<protein>
    <submittedName>
        <fullName evidence="1">Uncharacterized protein</fullName>
    </submittedName>
</protein>
<gene>
    <name evidence="1" type="ORF">SAMN06265380_1311</name>
</gene>
<sequence length="39" mass="4695">MKSSVCMCSRFHQKPKAVQTVKLTLYNRRYRSRYLSAKQ</sequence>